<proteinExistence type="predicted"/>
<dbReference type="EMBL" id="VSSQ01008034">
    <property type="protein sequence ID" value="MPM37692.1"/>
    <property type="molecule type" value="Genomic_DNA"/>
</dbReference>
<sequence length="80" mass="8612">MIHHKLGADQLPMHINVQPAAIITIGQGPPPDLTPNALNIDEGWTRAAGAPLEVIPAPTRTPLPSERSPLADRLDERPSR</sequence>
<feature type="compositionally biased region" description="Basic and acidic residues" evidence="1">
    <location>
        <begin position="69"/>
        <end position="80"/>
    </location>
</feature>
<comment type="caution">
    <text evidence="2">The sequence shown here is derived from an EMBL/GenBank/DDBJ whole genome shotgun (WGS) entry which is preliminary data.</text>
</comment>
<dbReference type="AlphaFoldDB" id="A0A644ZA19"/>
<evidence type="ECO:0000256" key="1">
    <source>
        <dbReference type="SAM" id="MobiDB-lite"/>
    </source>
</evidence>
<organism evidence="2">
    <name type="scientific">bioreactor metagenome</name>
    <dbReference type="NCBI Taxonomy" id="1076179"/>
    <lineage>
        <taxon>unclassified sequences</taxon>
        <taxon>metagenomes</taxon>
        <taxon>ecological metagenomes</taxon>
    </lineage>
</organism>
<gene>
    <name evidence="2" type="ORF">SDC9_84311</name>
</gene>
<reference evidence="2" key="1">
    <citation type="submission" date="2019-08" db="EMBL/GenBank/DDBJ databases">
        <authorList>
            <person name="Kucharzyk K."/>
            <person name="Murdoch R.W."/>
            <person name="Higgins S."/>
            <person name="Loffler F."/>
        </authorList>
    </citation>
    <scope>NUCLEOTIDE SEQUENCE</scope>
</reference>
<evidence type="ECO:0000313" key="2">
    <source>
        <dbReference type="EMBL" id="MPM37692.1"/>
    </source>
</evidence>
<name>A0A644ZA19_9ZZZZ</name>
<accession>A0A644ZA19</accession>
<feature type="region of interest" description="Disordered" evidence="1">
    <location>
        <begin position="55"/>
        <end position="80"/>
    </location>
</feature>
<protein>
    <submittedName>
        <fullName evidence="2">Uncharacterized protein</fullName>
    </submittedName>
</protein>